<organism evidence="2 3">
    <name type="scientific">Marinobacter metalliresistant</name>
    <dbReference type="NCBI Taxonomy" id="2961995"/>
    <lineage>
        <taxon>Bacteria</taxon>
        <taxon>Pseudomonadati</taxon>
        <taxon>Pseudomonadota</taxon>
        <taxon>Gammaproteobacteria</taxon>
        <taxon>Pseudomonadales</taxon>
        <taxon>Marinobacteraceae</taxon>
        <taxon>Marinobacter</taxon>
    </lineage>
</organism>
<dbReference type="CDD" id="cd00761">
    <property type="entry name" value="Glyco_tranf_GTA_type"/>
    <property type="match status" value="1"/>
</dbReference>
<protein>
    <submittedName>
        <fullName evidence="2">Glycosyltransferase family 2 protein</fullName>
    </submittedName>
</protein>
<evidence type="ECO:0000259" key="1">
    <source>
        <dbReference type="Pfam" id="PF00535"/>
    </source>
</evidence>
<dbReference type="SUPFAM" id="SSF53448">
    <property type="entry name" value="Nucleotide-diphospho-sugar transferases"/>
    <property type="match status" value="1"/>
</dbReference>
<gene>
    <name evidence="2" type="ORF">NLK58_13335</name>
</gene>
<dbReference type="InterPro" id="IPR001173">
    <property type="entry name" value="Glyco_trans_2-like"/>
</dbReference>
<dbReference type="Proteomes" id="UP001475781">
    <property type="component" value="Chromosome"/>
</dbReference>
<reference evidence="2 3" key="1">
    <citation type="submission" date="2022-07" db="EMBL/GenBank/DDBJ databases">
        <title>A copper resistant bacterium isolated from sediment samples of deep sea hydrothermal areas.</title>
        <authorList>
            <person name="Zeng X."/>
        </authorList>
    </citation>
    <scope>NUCLEOTIDE SEQUENCE [LARGE SCALE GENOMIC DNA]</scope>
    <source>
        <strain evidence="3">CuT 6</strain>
    </source>
</reference>
<evidence type="ECO:0000313" key="3">
    <source>
        <dbReference type="Proteomes" id="UP001475781"/>
    </source>
</evidence>
<dbReference type="EMBL" id="CP101118">
    <property type="protein sequence ID" value="WZF87333.1"/>
    <property type="molecule type" value="Genomic_DNA"/>
</dbReference>
<feature type="domain" description="Glycosyltransferase 2-like" evidence="1">
    <location>
        <begin position="21"/>
        <end position="138"/>
    </location>
</feature>
<sequence length="271" mass="30309">MLPIVTLIATTPRLEQLELHALPSIRKQLTPPSLVVIVSDSRSLLDSEKQSIRDQLPGIDVLVLDNENSPGAAGCWNTGIKAILKIFADCYVAIIDDDDDWRENHLKVCLDASEACSADVVISGINRVIDNQVAETNLPSRLHPEDFLRGNPGWQGSNTFIKASMLQLVGAFTDGLVSCNDRDLAIRVLSQPMANIRYTKTATTFWNCNATPHALSAPGSLQKLRGCAQFLQLYERRMSELDRIAFFHRIEELFKWSMQDIEAEKLRLSFE</sequence>
<dbReference type="Gene3D" id="3.90.550.10">
    <property type="entry name" value="Spore Coat Polysaccharide Biosynthesis Protein SpsA, Chain A"/>
    <property type="match status" value="1"/>
</dbReference>
<proteinExistence type="predicted"/>
<evidence type="ECO:0000313" key="2">
    <source>
        <dbReference type="EMBL" id="WZF87333.1"/>
    </source>
</evidence>
<dbReference type="RefSeq" id="WP_341580969.1">
    <property type="nucleotide sequence ID" value="NZ_CP101118.1"/>
</dbReference>
<name>A0ABZ2VY94_9GAMM</name>
<dbReference type="Pfam" id="PF00535">
    <property type="entry name" value="Glycos_transf_2"/>
    <property type="match status" value="1"/>
</dbReference>
<accession>A0ABZ2VY94</accession>
<keyword evidence="3" id="KW-1185">Reference proteome</keyword>
<dbReference type="InterPro" id="IPR029044">
    <property type="entry name" value="Nucleotide-diphossugar_trans"/>
</dbReference>